<organism evidence="12 13">
    <name type="scientific">Candidatus Roizmanbacteria bacterium RIFCSPLOWO2_01_FULL_42_14</name>
    <dbReference type="NCBI Taxonomy" id="1802068"/>
    <lineage>
        <taxon>Bacteria</taxon>
        <taxon>Candidatus Roizmaniibacteriota</taxon>
    </lineage>
</organism>
<dbReference type="PROSITE" id="PS00136">
    <property type="entry name" value="SUBTILASE_ASP"/>
    <property type="match status" value="1"/>
</dbReference>
<dbReference type="InterPro" id="IPR023828">
    <property type="entry name" value="Peptidase_S8_Ser-AS"/>
</dbReference>
<dbReference type="InterPro" id="IPR054399">
    <property type="entry name" value="Fervidolysin-like_N_prodom"/>
</dbReference>
<keyword evidence="4 7" id="KW-0645">Protease</keyword>
<comment type="caution">
    <text evidence="12">The sequence shown here is derived from an EMBL/GenBank/DDBJ whole genome shotgun (WGS) entry which is preliminary data.</text>
</comment>
<dbReference type="Gene3D" id="3.40.50.200">
    <property type="entry name" value="Peptidase S8/S53 domain"/>
    <property type="match status" value="1"/>
</dbReference>
<keyword evidence="5 7" id="KW-0378">Hydrolase</keyword>
<dbReference type="InterPro" id="IPR015500">
    <property type="entry name" value="Peptidase_S8_subtilisin-rel"/>
</dbReference>
<dbReference type="InterPro" id="IPR000209">
    <property type="entry name" value="Peptidase_S8/S53_dom"/>
</dbReference>
<dbReference type="GO" id="GO:0006508">
    <property type="term" value="P:proteolysis"/>
    <property type="evidence" value="ECO:0007669"/>
    <property type="project" value="UniProtKB-KW"/>
</dbReference>
<evidence type="ECO:0000259" key="10">
    <source>
        <dbReference type="Pfam" id="PF00082"/>
    </source>
</evidence>
<comment type="subcellular location">
    <subcellularLocation>
        <location evidence="1">Secreted</location>
    </subcellularLocation>
</comment>
<evidence type="ECO:0000256" key="3">
    <source>
        <dbReference type="ARBA" id="ARBA00022525"/>
    </source>
</evidence>
<dbReference type="SUPFAM" id="SSF52743">
    <property type="entry name" value="Subtilisin-like"/>
    <property type="match status" value="1"/>
</dbReference>
<dbReference type="PANTHER" id="PTHR43806:SF11">
    <property type="entry name" value="CEREVISIN-RELATED"/>
    <property type="match status" value="1"/>
</dbReference>
<evidence type="ECO:0000256" key="2">
    <source>
        <dbReference type="ARBA" id="ARBA00011073"/>
    </source>
</evidence>
<evidence type="ECO:0000313" key="13">
    <source>
        <dbReference type="Proteomes" id="UP000178914"/>
    </source>
</evidence>
<accession>A0A1F7J7Q9</accession>
<feature type="chain" id="PRO_5009529411" evidence="9">
    <location>
        <begin position="26"/>
        <end position="382"/>
    </location>
</feature>
<keyword evidence="3" id="KW-0964">Secreted</keyword>
<feature type="domain" description="Fervidolysin-like N-terminal prodomain" evidence="11">
    <location>
        <begin position="24"/>
        <end position="95"/>
    </location>
</feature>
<dbReference type="Pfam" id="PF00082">
    <property type="entry name" value="Peptidase_S8"/>
    <property type="match status" value="1"/>
</dbReference>
<feature type="active site" description="Charge relay system" evidence="7">
    <location>
        <position position="326"/>
    </location>
</feature>
<feature type="signal peptide" evidence="9">
    <location>
        <begin position="1"/>
        <end position="25"/>
    </location>
</feature>
<dbReference type="Proteomes" id="UP000178914">
    <property type="component" value="Unassembled WGS sequence"/>
</dbReference>
<evidence type="ECO:0000256" key="7">
    <source>
        <dbReference type="PROSITE-ProRule" id="PRU01240"/>
    </source>
</evidence>
<evidence type="ECO:0000256" key="8">
    <source>
        <dbReference type="RuleBase" id="RU003355"/>
    </source>
</evidence>
<keyword evidence="6 7" id="KW-0720">Serine protease</keyword>
<dbReference type="Pfam" id="PF22148">
    <property type="entry name" value="Fervidolysin_NPro-like"/>
    <property type="match status" value="1"/>
</dbReference>
<keyword evidence="9" id="KW-0732">Signal</keyword>
<evidence type="ECO:0000256" key="4">
    <source>
        <dbReference type="ARBA" id="ARBA00022670"/>
    </source>
</evidence>
<dbReference type="InterPro" id="IPR022398">
    <property type="entry name" value="Peptidase_S8_His-AS"/>
</dbReference>
<proteinExistence type="inferred from homology"/>
<gene>
    <name evidence="12" type="ORF">A3B02_00685</name>
</gene>
<evidence type="ECO:0000256" key="5">
    <source>
        <dbReference type="ARBA" id="ARBA00022801"/>
    </source>
</evidence>
<dbReference type="PROSITE" id="PS00138">
    <property type="entry name" value="SUBTILASE_SER"/>
    <property type="match status" value="1"/>
</dbReference>
<evidence type="ECO:0000256" key="9">
    <source>
        <dbReference type="SAM" id="SignalP"/>
    </source>
</evidence>
<evidence type="ECO:0000256" key="6">
    <source>
        <dbReference type="ARBA" id="ARBA00022825"/>
    </source>
</evidence>
<dbReference type="InterPro" id="IPR036852">
    <property type="entry name" value="Peptidase_S8/S53_dom_sf"/>
</dbReference>
<protein>
    <submittedName>
        <fullName evidence="12">Uncharacterized protein</fullName>
    </submittedName>
</protein>
<dbReference type="PANTHER" id="PTHR43806">
    <property type="entry name" value="PEPTIDASE S8"/>
    <property type="match status" value="1"/>
</dbReference>
<evidence type="ECO:0000256" key="1">
    <source>
        <dbReference type="ARBA" id="ARBA00004613"/>
    </source>
</evidence>
<dbReference type="InterPro" id="IPR023827">
    <property type="entry name" value="Peptidase_S8_Asp-AS"/>
</dbReference>
<dbReference type="InterPro" id="IPR050131">
    <property type="entry name" value="Peptidase_S8_subtilisin-like"/>
</dbReference>
<feature type="active site" description="Charge relay system" evidence="7">
    <location>
        <position position="172"/>
    </location>
</feature>
<dbReference type="PRINTS" id="PR00723">
    <property type="entry name" value="SUBTILISIN"/>
</dbReference>
<reference evidence="12 13" key="1">
    <citation type="journal article" date="2016" name="Nat. Commun.">
        <title>Thousands of microbial genomes shed light on interconnected biogeochemical processes in an aquifer system.</title>
        <authorList>
            <person name="Anantharaman K."/>
            <person name="Brown C.T."/>
            <person name="Hug L.A."/>
            <person name="Sharon I."/>
            <person name="Castelle C.J."/>
            <person name="Probst A.J."/>
            <person name="Thomas B.C."/>
            <person name="Singh A."/>
            <person name="Wilkins M.J."/>
            <person name="Karaoz U."/>
            <person name="Brodie E.L."/>
            <person name="Williams K.H."/>
            <person name="Hubbard S.S."/>
            <person name="Banfield J.F."/>
        </authorList>
    </citation>
    <scope>NUCLEOTIDE SEQUENCE [LARGE SCALE GENOMIC DNA]</scope>
</reference>
<dbReference type="GO" id="GO:0004252">
    <property type="term" value="F:serine-type endopeptidase activity"/>
    <property type="evidence" value="ECO:0007669"/>
    <property type="project" value="UniProtKB-UniRule"/>
</dbReference>
<dbReference type="EMBL" id="MGAS01000021">
    <property type="protein sequence ID" value="OGK51637.1"/>
    <property type="molecule type" value="Genomic_DNA"/>
</dbReference>
<dbReference type="GO" id="GO:0005576">
    <property type="term" value="C:extracellular region"/>
    <property type="evidence" value="ECO:0007669"/>
    <property type="project" value="UniProtKB-SubCell"/>
</dbReference>
<dbReference type="PROSITE" id="PS51892">
    <property type="entry name" value="SUBTILASE"/>
    <property type="match status" value="1"/>
</dbReference>
<sequence length="382" mass="40514">MKKLLIYLFASLLLQLGALISPVQAQTGDVIPGHILVKFKSSAREDDISAQLKIHQAQIARMIKGLDVLVLRVPERYQDAILTALSKNPFVEYAERDYVATALMTPNDPYYIDQWAFPKIRSDVAWDTTLGNSVIVGIVDTGVSKTHPDLAGKVVARTNFTDSSTDDDMNGHGTHVGGIVAAVTNNSEGVAGGCPGCQLLSAKVLNDSGSGAYSWVANGIIWAADNNARVINLSLGGSAKSTTLENAVKYAWNHNAVVVAAAGNSGRSSKLYPAAYTNAIAVAATDSQDRKAYFSQYGRWVDIAAPGVNIYSTWTGDGYTYASGTSMATPEVSAAAALVWSTQYGTSSSAVRNRLESTADRISGTGYYWSSGRVNAAKAVAP</sequence>
<dbReference type="InterPro" id="IPR034084">
    <property type="entry name" value="Thermitase-like_dom"/>
</dbReference>
<evidence type="ECO:0000259" key="11">
    <source>
        <dbReference type="Pfam" id="PF22148"/>
    </source>
</evidence>
<dbReference type="AlphaFoldDB" id="A0A1F7J7Q9"/>
<dbReference type="PROSITE" id="PS00137">
    <property type="entry name" value="SUBTILASE_HIS"/>
    <property type="match status" value="1"/>
</dbReference>
<name>A0A1F7J7Q9_9BACT</name>
<evidence type="ECO:0000313" key="12">
    <source>
        <dbReference type="EMBL" id="OGK51637.1"/>
    </source>
</evidence>
<dbReference type="CDD" id="cd07484">
    <property type="entry name" value="Peptidases_S8_Thermitase_like"/>
    <property type="match status" value="1"/>
</dbReference>
<feature type="active site" description="Charge relay system" evidence="7">
    <location>
        <position position="140"/>
    </location>
</feature>
<feature type="domain" description="Peptidase S8/S53" evidence="10">
    <location>
        <begin position="131"/>
        <end position="360"/>
    </location>
</feature>
<comment type="similarity">
    <text evidence="2 7 8">Belongs to the peptidase S8 family.</text>
</comment>
<dbReference type="STRING" id="1802068.A3B02_00685"/>